<keyword evidence="8 10" id="KW-0472">Membrane</keyword>
<reference evidence="11 12" key="1">
    <citation type="journal article" date="2009" name="Environ. Microbiol.">
        <title>Genome sequence of Desulfobacterium autotrophicum HRM2, a marine sulfate reducer oxidizing organic carbon completely to carbon dioxide.</title>
        <authorList>
            <person name="Strittmatter A.W."/>
            <person name="Liesegang H."/>
            <person name="Rabus R."/>
            <person name="Decker I."/>
            <person name="Amann J."/>
            <person name="Andres S."/>
            <person name="Henne A."/>
            <person name="Fricke W.F."/>
            <person name="Martinez-Arias R."/>
            <person name="Bartels D."/>
            <person name="Goesmann A."/>
            <person name="Krause L."/>
            <person name="Puehler A."/>
            <person name="Klenk H.P."/>
            <person name="Richter M."/>
            <person name="Schuler M."/>
            <person name="Gloeckner F.O."/>
            <person name="Meyerdierks A."/>
            <person name="Gottschalk G."/>
            <person name="Amann R."/>
        </authorList>
    </citation>
    <scope>NUCLEOTIDE SEQUENCE [LARGE SCALE GENOMIC DNA]</scope>
    <source>
        <strain evidence="12">ATCC 43914 / DSM 3382 / HRM2</strain>
    </source>
</reference>
<dbReference type="GO" id="GO:0015297">
    <property type="term" value="F:antiporter activity"/>
    <property type="evidence" value="ECO:0007669"/>
    <property type="project" value="UniProtKB-KW"/>
</dbReference>
<dbReference type="Pfam" id="PF01554">
    <property type="entry name" value="MatE"/>
    <property type="match status" value="2"/>
</dbReference>
<feature type="transmembrane region" description="Helical" evidence="10">
    <location>
        <begin position="191"/>
        <end position="213"/>
    </location>
</feature>
<feature type="transmembrane region" description="Helical" evidence="10">
    <location>
        <begin position="392"/>
        <end position="415"/>
    </location>
</feature>
<keyword evidence="12" id="KW-1185">Reference proteome</keyword>
<dbReference type="RefSeq" id="WP_012662397.1">
    <property type="nucleotide sequence ID" value="NC_012108.1"/>
</dbReference>
<evidence type="ECO:0000313" key="11">
    <source>
        <dbReference type="EMBL" id="ACN13146.1"/>
    </source>
</evidence>
<feature type="transmembrane region" description="Helical" evidence="10">
    <location>
        <begin position="12"/>
        <end position="31"/>
    </location>
</feature>
<evidence type="ECO:0000256" key="4">
    <source>
        <dbReference type="ARBA" id="ARBA00022475"/>
    </source>
</evidence>
<feature type="transmembrane region" description="Helical" evidence="10">
    <location>
        <begin position="421"/>
        <end position="443"/>
    </location>
</feature>
<dbReference type="InterPro" id="IPR048279">
    <property type="entry name" value="MdtK-like"/>
</dbReference>
<dbReference type="KEGG" id="dat:HRM2_00230"/>
<dbReference type="OrthoDB" id="9805232at2"/>
<accession>C0QDA8</accession>
<evidence type="ECO:0000256" key="7">
    <source>
        <dbReference type="ARBA" id="ARBA00023065"/>
    </source>
</evidence>
<evidence type="ECO:0000256" key="9">
    <source>
        <dbReference type="ARBA" id="ARBA00031636"/>
    </source>
</evidence>
<feature type="transmembrane region" description="Helical" evidence="10">
    <location>
        <begin position="320"/>
        <end position="340"/>
    </location>
</feature>
<keyword evidence="6 10" id="KW-1133">Transmembrane helix</keyword>
<dbReference type="PIRSF" id="PIRSF006603">
    <property type="entry name" value="DinF"/>
    <property type="match status" value="1"/>
</dbReference>
<dbReference type="Proteomes" id="UP000000442">
    <property type="component" value="Chromosome"/>
</dbReference>
<dbReference type="AlphaFoldDB" id="C0QDA8"/>
<dbReference type="GO" id="GO:0005886">
    <property type="term" value="C:plasma membrane"/>
    <property type="evidence" value="ECO:0007669"/>
    <property type="project" value="UniProtKB-SubCell"/>
</dbReference>
<proteinExistence type="predicted"/>
<dbReference type="CDD" id="cd13133">
    <property type="entry name" value="MATE_like_7"/>
    <property type="match status" value="1"/>
</dbReference>
<feature type="transmembrane region" description="Helical" evidence="10">
    <location>
        <begin position="282"/>
        <end position="299"/>
    </location>
</feature>
<protein>
    <recommendedName>
        <fullName evidence="9">Multidrug-efflux transporter</fullName>
    </recommendedName>
</protein>
<evidence type="ECO:0000256" key="2">
    <source>
        <dbReference type="ARBA" id="ARBA00022448"/>
    </source>
</evidence>
<evidence type="ECO:0000256" key="3">
    <source>
        <dbReference type="ARBA" id="ARBA00022449"/>
    </source>
</evidence>
<evidence type="ECO:0000256" key="1">
    <source>
        <dbReference type="ARBA" id="ARBA00004651"/>
    </source>
</evidence>
<dbReference type="InterPro" id="IPR002528">
    <property type="entry name" value="MATE_fam"/>
</dbReference>
<feature type="transmembrane region" description="Helical" evidence="10">
    <location>
        <begin position="233"/>
        <end position="262"/>
    </location>
</feature>
<name>C0QDA8_DESAH</name>
<dbReference type="PANTHER" id="PTHR43298:SF2">
    <property type="entry name" value="FMN_FAD EXPORTER YEEO-RELATED"/>
    <property type="match status" value="1"/>
</dbReference>
<feature type="transmembrane region" description="Helical" evidence="10">
    <location>
        <begin position="129"/>
        <end position="153"/>
    </location>
</feature>
<sequence>MTFFTIKKYKEILRISLPLVLSMGATTVMEFTDRVFLGQYSLDALAASLPAGITSFLFTSFFMGTAGYVNVFIAQYTGADDSKGVGATLWQGIYFSMISAAVMALIALAAVRLFAFIGHLPEIQQLEVTYFRILCSGTGISILGTTLSCFYSGRGLTRNVMLVTSLGTLFNIPLDYAIINGAWGFPELGIRGAALATVMAWTLITGVFMFLIFNKKYNERYHVWDARKFNPKLFLRLMKFGIPGGIQFFLDILAFAFFILIVGRLGKQELAITNIVMSINSLSYMPMFGFSIGVSSLVGRAMGGEKPDQAVIAGNATAHIALSYVFCLILLFVFFPVPLIKVFLSADLAPADLKNILEMGTILLRFVAVYLFFDSINVIYMGVLKGAGDSRFIMWSMGVAAVFFLFIPVWVGIIYFEMGLYYAWTCITVYLFMLCLMIFTRFYKGKWQTIRMIQQERRLLP</sequence>
<evidence type="ECO:0000256" key="10">
    <source>
        <dbReference type="SAM" id="Phobius"/>
    </source>
</evidence>
<dbReference type="STRING" id="177437.HRM2_00230"/>
<dbReference type="PANTHER" id="PTHR43298">
    <property type="entry name" value="MULTIDRUG RESISTANCE PROTEIN NORM-RELATED"/>
    <property type="match status" value="1"/>
</dbReference>
<dbReference type="InterPro" id="IPR050222">
    <property type="entry name" value="MATE_MdtK"/>
</dbReference>
<evidence type="ECO:0000256" key="5">
    <source>
        <dbReference type="ARBA" id="ARBA00022692"/>
    </source>
</evidence>
<dbReference type="NCBIfam" id="TIGR00797">
    <property type="entry name" value="matE"/>
    <property type="match status" value="1"/>
</dbReference>
<dbReference type="GO" id="GO:0006811">
    <property type="term" value="P:monoatomic ion transport"/>
    <property type="evidence" value="ECO:0007669"/>
    <property type="project" value="UniProtKB-KW"/>
</dbReference>
<dbReference type="EMBL" id="CP001087">
    <property type="protein sequence ID" value="ACN13146.1"/>
    <property type="molecule type" value="Genomic_DNA"/>
</dbReference>
<dbReference type="HOGENOM" id="CLU_012893_6_5_7"/>
<evidence type="ECO:0000256" key="6">
    <source>
        <dbReference type="ARBA" id="ARBA00022989"/>
    </source>
</evidence>
<organism evidence="11 12">
    <name type="scientific">Desulforapulum autotrophicum (strain ATCC 43914 / DSM 3382 / VKM B-1955 / HRM2)</name>
    <name type="common">Desulfobacterium autotrophicum</name>
    <dbReference type="NCBI Taxonomy" id="177437"/>
    <lineage>
        <taxon>Bacteria</taxon>
        <taxon>Pseudomonadati</taxon>
        <taxon>Thermodesulfobacteriota</taxon>
        <taxon>Desulfobacteria</taxon>
        <taxon>Desulfobacterales</taxon>
        <taxon>Desulfobacteraceae</taxon>
        <taxon>Desulforapulum</taxon>
    </lineage>
</organism>
<dbReference type="GO" id="GO:0042910">
    <property type="term" value="F:xenobiotic transmembrane transporter activity"/>
    <property type="evidence" value="ECO:0007669"/>
    <property type="project" value="InterPro"/>
</dbReference>
<dbReference type="eggNOG" id="COG0534">
    <property type="taxonomic scope" value="Bacteria"/>
</dbReference>
<evidence type="ECO:0000256" key="8">
    <source>
        <dbReference type="ARBA" id="ARBA00023136"/>
    </source>
</evidence>
<keyword evidence="2" id="KW-0813">Transport</keyword>
<keyword evidence="7" id="KW-0406">Ion transport</keyword>
<gene>
    <name evidence="11" type="primary">norM</name>
    <name evidence="11" type="ordered locus">HRM2_00230</name>
</gene>
<feature type="transmembrane region" description="Helical" evidence="10">
    <location>
        <begin position="93"/>
        <end position="117"/>
    </location>
</feature>
<feature type="transmembrane region" description="Helical" evidence="10">
    <location>
        <begin position="160"/>
        <end position="179"/>
    </location>
</feature>
<keyword evidence="4" id="KW-1003">Cell membrane</keyword>
<evidence type="ECO:0000313" key="12">
    <source>
        <dbReference type="Proteomes" id="UP000000442"/>
    </source>
</evidence>
<feature type="transmembrane region" description="Helical" evidence="10">
    <location>
        <begin position="360"/>
        <end position="380"/>
    </location>
</feature>
<keyword evidence="3" id="KW-0050">Antiport</keyword>
<keyword evidence="5 10" id="KW-0812">Transmembrane</keyword>
<comment type="subcellular location">
    <subcellularLocation>
        <location evidence="1">Cell membrane</location>
        <topology evidence="1">Multi-pass membrane protein</topology>
    </subcellularLocation>
</comment>
<feature type="transmembrane region" description="Helical" evidence="10">
    <location>
        <begin position="51"/>
        <end position="73"/>
    </location>
</feature>